<keyword evidence="8" id="KW-0175">Coiled coil</keyword>
<dbReference type="InterPro" id="IPR004522">
    <property type="entry name" value="Asn-tRNA-ligase"/>
</dbReference>
<dbReference type="NCBIfam" id="NF003037">
    <property type="entry name" value="PRK03932.1"/>
    <property type="match status" value="1"/>
</dbReference>
<evidence type="ECO:0000256" key="3">
    <source>
        <dbReference type="ARBA" id="ARBA00022741"/>
    </source>
</evidence>
<dbReference type="Pfam" id="PF00152">
    <property type="entry name" value="tRNA-synt_2"/>
    <property type="match status" value="1"/>
</dbReference>
<evidence type="ECO:0000256" key="2">
    <source>
        <dbReference type="ARBA" id="ARBA00022598"/>
    </source>
</evidence>
<evidence type="ECO:0000256" key="8">
    <source>
        <dbReference type="SAM" id="Coils"/>
    </source>
</evidence>
<comment type="catalytic activity">
    <reaction evidence="7">
        <text>tRNA(Asn) + L-asparagine + ATP = L-asparaginyl-tRNA(Asn) + AMP + diphosphate + H(+)</text>
        <dbReference type="Rhea" id="RHEA:11180"/>
        <dbReference type="Rhea" id="RHEA-COMP:9659"/>
        <dbReference type="Rhea" id="RHEA-COMP:9674"/>
        <dbReference type="ChEBI" id="CHEBI:15378"/>
        <dbReference type="ChEBI" id="CHEBI:30616"/>
        <dbReference type="ChEBI" id="CHEBI:33019"/>
        <dbReference type="ChEBI" id="CHEBI:58048"/>
        <dbReference type="ChEBI" id="CHEBI:78442"/>
        <dbReference type="ChEBI" id="CHEBI:78515"/>
        <dbReference type="ChEBI" id="CHEBI:456215"/>
        <dbReference type="EC" id="6.1.1.22"/>
    </reaction>
</comment>
<reference evidence="10 11" key="1">
    <citation type="submission" date="2019-08" db="EMBL/GenBank/DDBJ databases">
        <title>Genome of Phaeodactylibacter luteus.</title>
        <authorList>
            <person name="Bowman J.P."/>
        </authorList>
    </citation>
    <scope>NUCLEOTIDE SEQUENCE [LARGE SCALE GENOMIC DNA]</scope>
    <source>
        <strain evidence="10 11">KCTC 42180</strain>
    </source>
</reference>
<dbReference type="GO" id="GO:0004816">
    <property type="term" value="F:asparagine-tRNA ligase activity"/>
    <property type="evidence" value="ECO:0007669"/>
    <property type="project" value="UniProtKB-UniRule"/>
</dbReference>
<dbReference type="InterPro" id="IPR004364">
    <property type="entry name" value="Aa-tRNA-synt_II"/>
</dbReference>
<dbReference type="SUPFAM" id="SSF55681">
    <property type="entry name" value="Class II aaRS and biotin synthetases"/>
    <property type="match status" value="1"/>
</dbReference>
<dbReference type="GO" id="GO:0003676">
    <property type="term" value="F:nucleic acid binding"/>
    <property type="evidence" value="ECO:0007669"/>
    <property type="project" value="InterPro"/>
</dbReference>
<evidence type="ECO:0000256" key="7">
    <source>
        <dbReference type="HAMAP-Rule" id="MF_00534"/>
    </source>
</evidence>
<dbReference type="AlphaFoldDB" id="A0A5C6RMF0"/>
<dbReference type="InterPro" id="IPR012340">
    <property type="entry name" value="NA-bd_OB-fold"/>
</dbReference>
<organism evidence="10 11">
    <name type="scientific">Phaeodactylibacter luteus</name>
    <dbReference type="NCBI Taxonomy" id="1564516"/>
    <lineage>
        <taxon>Bacteria</taxon>
        <taxon>Pseudomonadati</taxon>
        <taxon>Bacteroidota</taxon>
        <taxon>Saprospiria</taxon>
        <taxon>Saprospirales</taxon>
        <taxon>Haliscomenobacteraceae</taxon>
        <taxon>Phaeodactylibacter</taxon>
    </lineage>
</organism>
<proteinExistence type="inferred from homology"/>
<dbReference type="Pfam" id="PF01336">
    <property type="entry name" value="tRNA_anti-codon"/>
    <property type="match status" value="1"/>
</dbReference>
<dbReference type="SUPFAM" id="SSF50249">
    <property type="entry name" value="Nucleic acid-binding proteins"/>
    <property type="match status" value="1"/>
</dbReference>
<dbReference type="PRINTS" id="PR01042">
    <property type="entry name" value="TRNASYNTHASP"/>
</dbReference>
<dbReference type="CDD" id="cd00776">
    <property type="entry name" value="AsxRS_core"/>
    <property type="match status" value="1"/>
</dbReference>
<dbReference type="GO" id="GO:0005737">
    <property type="term" value="C:cytoplasm"/>
    <property type="evidence" value="ECO:0007669"/>
    <property type="project" value="UniProtKB-SubCell"/>
</dbReference>
<keyword evidence="4 7" id="KW-0067">ATP-binding</keyword>
<sequence length="484" mass="55547">MSKRTEIKTVLTDFDSRIGQEITVMGWVRAFRSNRFIALNDGTSMNNLQVVVDFEQLDEQLLKQVHFHACIKVTGQLVASQGAGQDVELLAAKLEILGGANPEEYPMQPKAQSMEFLREKAHFRMRTNTFSAVFRIRHGIAYAVHKYFNDNGYFYLHTPIITGSDAEGAGEMFHVTTLDPANPPRTEDGAVDYSQDFFEKPTNLTVSGQLQAEIGALALGKVYTFGPTFRAENSNTSRHLAEFWMIEPEVAFYDIFDNMDLAEDFCKYLINHILEHYPAELEFLDSRIQKLEQNMPKEQRRAMGLIETLRFVVDNDFERITYTEAVNILRSSKPYKKGKFEYEVEWGKDLQAEHERFLVEKKFKKPVIVRDYPAEIKAFYMRMNEEQEQIPGRTVAAMDVLFPGIGEVIGGSQREERLDVLKARMADMNVPEEELWWYLELRKFGGCPHAGFGLGFERMVQFITGMGNIRDVIAFPRTPGNAEF</sequence>
<comment type="similarity">
    <text evidence="1 7">Belongs to the class-II aminoacyl-tRNA synthetase family.</text>
</comment>
<dbReference type="HAMAP" id="MF_00534">
    <property type="entry name" value="Asn_tRNA_synth"/>
    <property type="match status" value="1"/>
</dbReference>
<dbReference type="EC" id="6.1.1.22" evidence="7"/>
<name>A0A5C6RMF0_9BACT</name>
<evidence type="ECO:0000256" key="6">
    <source>
        <dbReference type="ARBA" id="ARBA00023146"/>
    </source>
</evidence>
<evidence type="ECO:0000256" key="4">
    <source>
        <dbReference type="ARBA" id="ARBA00022840"/>
    </source>
</evidence>
<dbReference type="RefSeq" id="WP_147167191.1">
    <property type="nucleotide sequence ID" value="NZ_VOOR01000016.1"/>
</dbReference>
<comment type="subunit">
    <text evidence="7">Homodimer.</text>
</comment>
<dbReference type="InterPro" id="IPR045864">
    <property type="entry name" value="aa-tRNA-synth_II/BPL/LPL"/>
</dbReference>
<keyword evidence="7" id="KW-0963">Cytoplasm</keyword>
<keyword evidence="5 7" id="KW-0648">Protein biosynthesis</keyword>
<dbReference type="Proteomes" id="UP000321580">
    <property type="component" value="Unassembled WGS sequence"/>
</dbReference>
<dbReference type="GO" id="GO:0006421">
    <property type="term" value="P:asparaginyl-tRNA aminoacylation"/>
    <property type="evidence" value="ECO:0007669"/>
    <property type="project" value="UniProtKB-UniRule"/>
</dbReference>
<comment type="subcellular location">
    <subcellularLocation>
        <location evidence="7">Cytoplasm</location>
    </subcellularLocation>
</comment>
<evidence type="ECO:0000256" key="5">
    <source>
        <dbReference type="ARBA" id="ARBA00022917"/>
    </source>
</evidence>
<dbReference type="InterPro" id="IPR002312">
    <property type="entry name" value="Asp/Asn-tRNA-synth_IIb"/>
</dbReference>
<feature type="domain" description="Aminoacyl-transfer RNA synthetases class-II family profile" evidence="9">
    <location>
        <begin position="134"/>
        <end position="476"/>
    </location>
</feature>
<dbReference type="PROSITE" id="PS50862">
    <property type="entry name" value="AA_TRNA_LIGASE_II"/>
    <property type="match status" value="1"/>
</dbReference>
<keyword evidence="11" id="KW-1185">Reference proteome</keyword>
<comment type="caution">
    <text evidence="10">The sequence shown here is derived from an EMBL/GenBank/DDBJ whole genome shotgun (WGS) entry which is preliminary data.</text>
</comment>
<dbReference type="EMBL" id="VOOR01000016">
    <property type="protein sequence ID" value="TXB63373.1"/>
    <property type="molecule type" value="Genomic_DNA"/>
</dbReference>
<evidence type="ECO:0000313" key="10">
    <source>
        <dbReference type="EMBL" id="TXB63373.1"/>
    </source>
</evidence>
<dbReference type="InterPro" id="IPR004365">
    <property type="entry name" value="NA-bd_OB_tRNA"/>
</dbReference>
<dbReference type="PANTHER" id="PTHR22594">
    <property type="entry name" value="ASPARTYL/LYSYL-TRNA SYNTHETASE"/>
    <property type="match status" value="1"/>
</dbReference>
<dbReference type="PANTHER" id="PTHR22594:SF34">
    <property type="entry name" value="ASPARAGINE--TRNA LIGASE, MITOCHONDRIAL-RELATED"/>
    <property type="match status" value="1"/>
</dbReference>
<feature type="coiled-coil region" evidence="8">
    <location>
        <begin position="274"/>
        <end position="308"/>
    </location>
</feature>
<dbReference type="FunFam" id="3.30.930.10:FF:000016">
    <property type="entry name" value="Asparagine--tRNA ligase"/>
    <property type="match status" value="1"/>
</dbReference>
<accession>A0A5C6RMF0</accession>
<dbReference type="Gene3D" id="2.40.50.140">
    <property type="entry name" value="Nucleic acid-binding proteins"/>
    <property type="match status" value="1"/>
</dbReference>
<keyword evidence="3 7" id="KW-0547">Nucleotide-binding</keyword>
<keyword evidence="6 7" id="KW-0030">Aminoacyl-tRNA synthetase</keyword>
<dbReference type="Gene3D" id="3.30.930.10">
    <property type="entry name" value="Bira Bifunctional Protein, Domain 2"/>
    <property type="match status" value="1"/>
</dbReference>
<evidence type="ECO:0000313" key="11">
    <source>
        <dbReference type="Proteomes" id="UP000321580"/>
    </source>
</evidence>
<dbReference type="GO" id="GO:0005524">
    <property type="term" value="F:ATP binding"/>
    <property type="evidence" value="ECO:0007669"/>
    <property type="project" value="UniProtKB-UniRule"/>
</dbReference>
<dbReference type="OrthoDB" id="9802326at2"/>
<dbReference type="NCBIfam" id="TIGR00457">
    <property type="entry name" value="asnS"/>
    <property type="match status" value="1"/>
</dbReference>
<gene>
    <name evidence="7 10" type="primary">asnS</name>
    <name evidence="10" type="ORF">FRY97_09380</name>
</gene>
<keyword evidence="2 7" id="KW-0436">Ligase</keyword>
<protein>
    <recommendedName>
        <fullName evidence="7">Asparagine--tRNA ligase</fullName>
        <ecNumber evidence="7">6.1.1.22</ecNumber>
    </recommendedName>
    <alternativeName>
        <fullName evidence="7">Asparaginyl-tRNA synthetase</fullName>
        <shortName evidence="7">AsnRS</shortName>
    </alternativeName>
</protein>
<dbReference type="InterPro" id="IPR006195">
    <property type="entry name" value="aa-tRNA-synth_II"/>
</dbReference>
<dbReference type="CDD" id="cd04318">
    <property type="entry name" value="EcAsnRS_like_N"/>
    <property type="match status" value="1"/>
</dbReference>
<evidence type="ECO:0000259" key="9">
    <source>
        <dbReference type="PROSITE" id="PS50862"/>
    </source>
</evidence>
<evidence type="ECO:0000256" key="1">
    <source>
        <dbReference type="ARBA" id="ARBA00008226"/>
    </source>
</evidence>